<comment type="caution">
    <text evidence="1">The sequence shown here is derived from an EMBL/GenBank/DDBJ whole genome shotgun (WGS) entry which is preliminary data.</text>
</comment>
<dbReference type="SUPFAM" id="SSF158745">
    <property type="entry name" value="LanC-like"/>
    <property type="match status" value="1"/>
</dbReference>
<keyword evidence="2" id="KW-1185">Reference proteome</keyword>
<dbReference type="PRINTS" id="PR01950">
    <property type="entry name" value="LANCSUPER"/>
</dbReference>
<accession>A0ABV2BYZ1</accession>
<protein>
    <submittedName>
        <fullName evidence="1">LanC-like protein</fullName>
    </submittedName>
</protein>
<name>A0ABV2BYZ1_9GAMM</name>
<evidence type="ECO:0000313" key="2">
    <source>
        <dbReference type="Proteomes" id="UP001548189"/>
    </source>
</evidence>
<dbReference type="PANTHER" id="PTHR12736:SF7">
    <property type="entry name" value="LANC-LIKE PROTEIN 3"/>
    <property type="match status" value="1"/>
</dbReference>
<proteinExistence type="predicted"/>
<dbReference type="InterPro" id="IPR012341">
    <property type="entry name" value="6hp_glycosidase-like_sf"/>
</dbReference>
<dbReference type="RefSeq" id="WP_353897359.1">
    <property type="nucleotide sequence ID" value="NZ_JBEVCJ010000026.1"/>
</dbReference>
<evidence type="ECO:0000313" key="1">
    <source>
        <dbReference type="EMBL" id="MET1256777.1"/>
    </source>
</evidence>
<gene>
    <name evidence="1" type="ORF">ABVT43_16665</name>
</gene>
<dbReference type="EMBL" id="JBEVCJ010000026">
    <property type="protein sequence ID" value="MET1256777.1"/>
    <property type="molecule type" value="Genomic_DNA"/>
</dbReference>
<dbReference type="CDD" id="cd04794">
    <property type="entry name" value="euk_LANCL"/>
    <property type="match status" value="1"/>
</dbReference>
<dbReference type="Proteomes" id="UP001548189">
    <property type="component" value="Unassembled WGS sequence"/>
</dbReference>
<reference evidence="1 2" key="1">
    <citation type="submission" date="2024-06" db="EMBL/GenBank/DDBJ databases">
        <authorList>
            <person name="Li F."/>
        </authorList>
    </citation>
    <scope>NUCLEOTIDE SEQUENCE [LARGE SCALE GENOMIC DNA]</scope>
    <source>
        <strain evidence="1 2">GXAS 311</strain>
    </source>
</reference>
<dbReference type="PANTHER" id="PTHR12736">
    <property type="entry name" value="LANC-LIKE PROTEIN"/>
    <property type="match status" value="1"/>
</dbReference>
<organism evidence="1 2">
    <name type="scientific">Aliikangiella maris</name>
    <dbReference type="NCBI Taxonomy" id="3162458"/>
    <lineage>
        <taxon>Bacteria</taxon>
        <taxon>Pseudomonadati</taxon>
        <taxon>Pseudomonadota</taxon>
        <taxon>Gammaproteobacteria</taxon>
        <taxon>Oceanospirillales</taxon>
        <taxon>Pleioneaceae</taxon>
        <taxon>Aliikangiella</taxon>
    </lineage>
</organism>
<sequence length="401" mass="45210">MLYLPERHHHFENELQYSVAWDNAAARHFIETLQAFTEQRFTQPNGWVISDDPCLENSFYDGTAGIIWSQYYLAHWGYGELKHNYQAYLAQARVVHRERLSRLMTSPDYQHGLLIGELGLIVAECRLGLTDNLRGEMSQIIEKLIHNPVCELMWGAPGALCVANFYRHQFPEFLDLTRALALQLEEDITTVERFQLKVWYQQLYGHYVAHLGAVHGFAGNAFSILKALPALQTVTANNWKAAIIDTVSRTALVQDSFANWPQSIAGERPGRTALLLQFCHGAPGLIACLSNLFGEDQFFDQLMIAGGELVWQAGPLKKGQGLCHGNTGNGFSLLKLFQATGDELWLYRARQFAAFAMQQIFPKLNAGKKLDLSLWNGAAGLAHFVHHCLQHSADIPTMDYF</sequence>
<dbReference type="Gene3D" id="1.50.10.10">
    <property type="match status" value="1"/>
</dbReference>
<dbReference type="InterPro" id="IPR007822">
    <property type="entry name" value="LANC-like"/>
</dbReference>
<dbReference type="Pfam" id="PF05147">
    <property type="entry name" value="LANC_like"/>
    <property type="match status" value="1"/>
</dbReference>
<dbReference type="SMART" id="SM01260">
    <property type="entry name" value="LANC_like"/>
    <property type="match status" value="1"/>
</dbReference>